<keyword evidence="3" id="KW-1185">Reference proteome</keyword>
<dbReference type="Proteomes" id="UP000007524">
    <property type="component" value="Segment"/>
</dbReference>
<keyword evidence="1" id="KW-0812">Transmembrane</keyword>
<sequence>MTYSQKFFSTELGVLLMEQILQWIVTALIIATRIPVLHSDVFSCLRHRTTKEVYKTP</sequence>
<evidence type="ECO:0000313" key="2">
    <source>
        <dbReference type="EMBL" id="AFA44350.1"/>
    </source>
</evidence>
<gene>
    <name evidence="2" type="ORF">RaK2_00077</name>
</gene>
<accession>H6X3N4</accession>
<keyword evidence="1" id="KW-1133">Transmembrane helix</keyword>
<evidence type="ECO:0000313" key="3">
    <source>
        <dbReference type="Proteomes" id="UP000007524"/>
    </source>
</evidence>
<name>H6X3N4_9CAUD</name>
<keyword evidence="1" id="KW-0472">Membrane</keyword>
<dbReference type="GeneID" id="14012665"/>
<dbReference type="RefSeq" id="YP_007007232.1">
    <property type="nucleotide sequence ID" value="NC_019526.1"/>
</dbReference>
<proteinExistence type="predicted"/>
<protein>
    <submittedName>
        <fullName evidence="2">Uncharacterized protein</fullName>
    </submittedName>
</protein>
<evidence type="ECO:0000256" key="1">
    <source>
        <dbReference type="SAM" id="Phobius"/>
    </source>
</evidence>
<dbReference type="EMBL" id="JQ513383">
    <property type="protein sequence ID" value="AFA44350.1"/>
    <property type="molecule type" value="Genomic_DNA"/>
</dbReference>
<reference evidence="2 3" key="1">
    <citation type="journal article" date="2012" name="J. Virol.">
        <title>Genome of Klebsiella sp.-Infecting Bacteriophage vB_KleM_RaK2.</title>
        <authorList>
            <person name="Simoliunas E."/>
            <person name="Kaliniene L."/>
            <person name="Truncaite L."/>
            <person name="Klausa V."/>
            <person name="Zajanckauskaite A."/>
            <person name="Meskys R."/>
        </authorList>
    </citation>
    <scope>NUCLEOTIDE SEQUENCE [LARGE SCALE GENOMIC DNA]</scope>
</reference>
<feature type="transmembrane region" description="Helical" evidence="1">
    <location>
        <begin position="20"/>
        <end position="38"/>
    </location>
</feature>
<organism evidence="2 3">
    <name type="scientific">Klebsiella phage vB_KleM_RaK2</name>
    <dbReference type="NCBI Taxonomy" id="1147094"/>
    <lineage>
        <taxon>Viruses</taxon>
        <taxon>Duplodnaviria</taxon>
        <taxon>Heunggongvirae</taxon>
        <taxon>Uroviricota</taxon>
        <taxon>Caudoviricetes</taxon>
        <taxon>Alcyoneusvirus</taxon>
        <taxon>Alcyoneusvirus RaK2</taxon>
    </lineage>
</organism>
<dbReference type="KEGG" id="vg:14012665"/>